<dbReference type="EMBL" id="HE573027">
    <property type="protein sequence ID" value="CCC54150.1"/>
    <property type="molecule type" value="Genomic_DNA"/>
</dbReference>
<protein>
    <submittedName>
        <fullName evidence="1">Uncharacterized protein</fullName>
    </submittedName>
</protein>
<name>G0U966_TRYVY</name>
<dbReference type="AlphaFoldDB" id="G0U966"/>
<dbReference type="VEuPathDB" id="TriTrypDB:TvY486_1116340"/>
<gene>
    <name evidence="1" type="ORF">TVY486_1116340</name>
</gene>
<accession>G0U966</accession>
<evidence type="ECO:0000313" key="1">
    <source>
        <dbReference type="EMBL" id="CCC54150.1"/>
    </source>
</evidence>
<proteinExistence type="predicted"/>
<sequence length="472" mass="51138">MGQLSHWPLEREDAGKLPPSVSLLHITELLLRCCGDGPTFQFVFIGVGSAVCCVFGFPTEVRGTPWGSVKFLDFVREHLVTSKSSVSFDALIEYDNLRNTKQGAANGDQSSSVDHVTNGAKTGREKQRLAIDLALCAAATHPSLTLNQLLREVSQCKFDSSHSASPPEKTGKKLEGGSDLPTFQVICDCLLSCALSFDADRCVSNGPTCTADAARLSLDTVWYAMASHVVVAEMSARRKGRELGCYSLFSLRSSRPSDTAGVASTRRFGVGWFQQLWQGASRTRNSDLVESCEGTGSWTGRCPFSSCCGDDLHVDATQTLRFLSQLNGGPKPLVCDDADTDGGCFHFGAKRRAKSQGLLDPPVFTNQTIVFPISAVGEQYGAMALPTFDAGAEEGFPAVTAFYFVSLEMMKGTTRDAVVQDVVLLEGDKVASEDDVMAVLQKKRTTPDMEPLSACHQLVTYLLEDVWRYNTS</sequence>
<reference evidence="1" key="1">
    <citation type="journal article" date="2012" name="Proc. Natl. Acad. Sci. U.S.A.">
        <title>Antigenic diversity is generated by distinct evolutionary mechanisms in African trypanosome species.</title>
        <authorList>
            <person name="Jackson A.P."/>
            <person name="Berry A."/>
            <person name="Aslett M."/>
            <person name="Allison H.C."/>
            <person name="Burton P."/>
            <person name="Vavrova-Anderson J."/>
            <person name="Brown R."/>
            <person name="Browne H."/>
            <person name="Corton N."/>
            <person name="Hauser H."/>
            <person name="Gamble J."/>
            <person name="Gilderthorp R."/>
            <person name="Marcello L."/>
            <person name="McQuillan J."/>
            <person name="Otto T.D."/>
            <person name="Quail M.A."/>
            <person name="Sanders M.J."/>
            <person name="van Tonder A."/>
            <person name="Ginger M.L."/>
            <person name="Field M.C."/>
            <person name="Barry J.D."/>
            <person name="Hertz-Fowler C."/>
            <person name="Berriman M."/>
        </authorList>
    </citation>
    <scope>NUCLEOTIDE SEQUENCE</scope>
    <source>
        <strain evidence="1">Y486</strain>
    </source>
</reference>
<organism evidence="1">
    <name type="scientific">Trypanosoma vivax (strain Y486)</name>
    <dbReference type="NCBI Taxonomy" id="1055687"/>
    <lineage>
        <taxon>Eukaryota</taxon>
        <taxon>Discoba</taxon>
        <taxon>Euglenozoa</taxon>
        <taxon>Kinetoplastea</taxon>
        <taxon>Metakinetoplastina</taxon>
        <taxon>Trypanosomatida</taxon>
        <taxon>Trypanosomatidae</taxon>
        <taxon>Trypanosoma</taxon>
        <taxon>Duttonella</taxon>
    </lineage>
</organism>